<proteinExistence type="predicted"/>
<protein>
    <submittedName>
        <fullName evidence="2">Uncharacterized protein</fullName>
    </submittedName>
</protein>
<gene>
    <name evidence="2" type="ORF">PXEA_LOCUS13019</name>
</gene>
<comment type="caution">
    <text evidence="2">The sequence shown here is derived from an EMBL/GenBank/DDBJ whole genome shotgun (WGS) entry which is preliminary data.</text>
</comment>
<dbReference type="EMBL" id="CAAALY010042211">
    <property type="protein sequence ID" value="VEL19579.1"/>
    <property type="molecule type" value="Genomic_DNA"/>
</dbReference>
<reference evidence="2" key="1">
    <citation type="submission" date="2018-11" db="EMBL/GenBank/DDBJ databases">
        <authorList>
            <consortium name="Pathogen Informatics"/>
        </authorList>
    </citation>
    <scope>NUCLEOTIDE SEQUENCE</scope>
</reference>
<dbReference type="AlphaFoldDB" id="A0A3S5BCM8"/>
<feature type="region of interest" description="Disordered" evidence="1">
    <location>
        <begin position="1"/>
        <end position="46"/>
    </location>
</feature>
<sequence>MTFHRPKESGPPTQLHTRWTRLRAPLSPSQRVAGFSSPANRTPSEGALKVSVVDSSSVGTADAHRHTLTWFGFVCIFSWSSIAQTSFGA</sequence>
<organism evidence="2 3">
    <name type="scientific">Protopolystoma xenopodis</name>
    <dbReference type="NCBI Taxonomy" id="117903"/>
    <lineage>
        <taxon>Eukaryota</taxon>
        <taxon>Metazoa</taxon>
        <taxon>Spiralia</taxon>
        <taxon>Lophotrochozoa</taxon>
        <taxon>Platyhelminthes</taxon>
        <taxon>Monogenea</taxon>
        <taxon>Polyopisthocotylea</taxon>
        <taxon>Polystomatidea</taxon>
        <taxon>Polystomatidae</taxon>
        <taxon>Protopolystoma</taxon>
    </lineage>
</organism>
<keyword evidence="3" id="KW-1185">Reference proteome</keyword>
<name>A0A3S5BCM8_9PLAT</name>
<accession>A0A3S5BCM8</accession>
<dbReference type="Proteomes" id="UP000784294">
    <property type="component" value="Unassembled WGS sequence"/>
</dbReference>
<evidence type="ECO:0000313" key="2">
    <source>
        <dbReference type="EMBL" id="VEL19579.1"/>
    </source>
</evidence>
<evidence type="ECO:0000256" key="1">
    <source>
        <dbReference type="SAM" id="MobiDB-lite"/>
    </source>
</evidence>
<evidence type="ECO:0000313" key="3">
    <source>
        <dbReference type="Proteomes" id="UP000784294"/>
    </source>
</evidence>